<feature type="compositionally biased region" description="Basic and acidic residues" evidence="1">
    <location>
        <begin position="94"/>
        <end position="103"/>
    </location>
</feature>
<dbReference type="AlphaFoldDB" id="A0A8D8J0J7"/>
<feature type="region of interest" description="Disordered" evidence="1">
    <location>
        <begin position="70"/>
        <end position="103"/>
    </location>
</feature>
<proteinExistence type="predicted"/>
<dbReference type="EMBL" id="HBUE01166146">
    <property type="protein sequence ID" value="CAG6512689.1"/>
    <property type="molecule type" value="Transcribed_RNA"/>
</dbReference>
<accession>A0A8D8J0J7</accession>
<dbReference type="EMBL" id="HBUE01003081">
    <property type="protein sequence ID" value="CAG6444524.1"/>
    <property type="molecule type" value="Transcribed_RNA"/>
</dbReference>
<organism evidence="2">
    <name type="scientific">Culex pipiens</name>
    <name type="common">House mosquito</name>
    <dbReference type="NCBI Taxonomy" id="7175"/>
    <lineage>
        <taxon>Eukaryota</taxon>
        <taxon>Metazoa</taxon>
        <taxon>Ecdysozoa</taxon>
        <taxon>Arthropoda</taxon>
        <taxon>Hexapoda</taxon>
        <taxon>Insecta</taxon>
        <taxon>Pterygota</taxon>
        <taxon>Neoptera</taxon>
        <taxon>Endopterygota</taxon>
        <taxon>Diptera</taxon>
        <taxon>Nematocera</taxon>
        <taxon>Culicoidea</taxon>
        <taxon>Culicidae</taxon>
        <taxon>Culicinae</taxon>
        <taxon>Culicini</taxon>
        <taxon>Culex</taxon>
        <taxon>Culex</taxon>
    </lineage>
</organism>
<evidence type="ECO:0000256" key="1">
    <source>
        <dbReference type="SAM" id="MobiDB-lite"/>
    </source>
</evidence>
<name>A0A8D8J0J7_CULPI</name>
<protein>
    <submittedName>
        <fullName evidence="2">(northern house mosquito) hypothetical protein</fullName>
    </submittedName>
</protein>
<dbReference type="EMBL" id="HBUE01271447">
    <property type="protein sequence ID" value="CAG6564150.1"/>
    <property type="molecule type" value="Transcribed_RNA"/>
</dbReference>
<sequence length="103" mass="11498">MDRRVRIFGICPTSGQCHAQIMQVQLLVGTFQDSPHEQAAYASARVDLRSTEIFRQFSVPMLRQPARSEVEATRVAEENHEGPVPALSPTGEAFADHSSHPRR</sequence>
<feature type="compositionally biased region" description="Basic and acidic residues" evidence="1">
    <location>
        <begin position="70"/>
        <end position="81"/>
    </location>
</feature>
<reference evidence="2" key="1">
    <citation type="submission" date="2021-05" db="EMBL/GenBank/DDBJ databases">
        <authorList>
            <person name="Alioto T."/>
            <person name="Alioto T."/>
            <person name="Gomez Garrido J."/>
        </authorList>
    </citation>
    <scope>NUCLEOTIDE SEQUENCE</scope>
</reference>
<evidence type="ECO:0000313" key="2">
    <source>
        <dbReference type="EMBL" id="CAG6564150.1"/>
    </source>
</evidence>